<dbReference type="PANTHER" id="PTHR45813">
    <property type="entry name" value="IG-LIKE DOMAIN-CONTAINING PROTEIN"/>
    <property type="match status" value="1"/>
</dbReference>
<feature type="transmembrane region" description="Helical" evidence="13">
    <location>
        <begin position="366"/>
        <end position="384"/>
    </location>
</feature>
<reference evidence="18" key="2">
    <citation type="journal article" date="2014" name="Nat. Commun.">
        <title>The cavefish genome reveals candidate genes for eye loss.</title>
        <authorList>
            <person name="McGaugh S.E."/>
            <person name="Gross J.B."/>
            <person name="Aken B."/>
            <person name="Blin M."/>
            <person name="Borowsky R."/>
            <person name="Chalopin D."/>
            <person name="Hinaux H."/>
            <person name="Jeffery W.R."/>
            <person name="Keene A."/>
            <person name="Ma L."/>
            <person name="Minx P."/>
            <person name="Murphy D."/>
            <person name="O'Quin K.E."/>
            <person name="Retaux S."/>
            <person name="Rohner N."/>
            <person name="Searle S.M."/>
            <person name="Stahl B.A."/>
            <person name="Tabin C."/>
            <person name="Volff J.N."/>
            <person name="Yoshizawa M."/>
            <person name="Warren W.C."/>
        </authorList>
    </citation>
    <scope>NUCLEOTIDE SEQUENCE [LARGE SCALE GENOMIC DNA]</scope>
    <source>
        <strain evidence="18">female</strain>
    </source>
</reference>
<dbReference type="GO" id="GO:0030855">
    <property type="term" value="P:epithelial cell differentiation"/>
    <property type="evidence" value="ECO:0007669"/>
    <property type="project" value="UniProtKB-ARBA"/>
</dbReference>
<evidence type="ECO:0000259" key="15">
    <source>
        <dbReference type="PROSITE" id="PS50221"/>
    </source>
</evidence>
<dbReference type="InterPro" id="IPR000203">
    <property type="entry name" value="GPS"/>
</dbReference>
<keyword evidence="10" id="KW-1015">Disulfide bond</keyword>
<dbReference type="InterPro" id="IPR009030">
    <property type="entry name" value="Growth_fac_rcpt_cys_sf"/>
</dbReference>
<evidence type="ECO:0000256" key="12">
    <source>
        <dbReference type="PROSITE-ProRule" id="PRU00076"/>
    </source>
</evidence>
<dbReference type="SMART" id="SM00303">
    <property type="entry name" value="GPS"/>
    <property type="match status" value="1"/>
</dbReference>
<dbReference type="SUPFAM" id="SSF57184">
    <property type="entry name" value="Growth factor receptor domain"/>
    <property type="match status" value="1"/>
</dbReference>
<dbReference type="Bgee" id="ENSAMXG00000031005">
    <property type="expression patterns" value="Expressed in olfactory epithelium and 9 other cell types or tissues"/>
</dbReference>
<dbReference type="GO" id="GO:0004930">
    <property type="term" value="F:G protein-coupled receptor activity"/>
    <property type="evidence" value="ECO:0007669"/>
    <property type="project" value="InterPro"/>
</dbReference>
<keyword evidence="5 13" id="KW-0812">Transmembrane</keyword>
<evidence type="ECO:0000256" key="9">
    <source>
        <dbReference type="ARBA" id="ARBA00023136"/>
    </source>
</evidence>
<feature type="domain" description="EGF-like" evidence="14">
    <location>
        <begin position="87"/>
        <end position="125"/>
    </location>
</feature>
<dbReference type="InterPro" id="IPR001881">
    <property type="entry name" value="EGF-like_Ca-bd_dom"/>
</dbReference>
<dbReference type="GO" id="GO:0007166">
    <property type="term" value="P:cell surface receptor signaling pathway"/>
    <property type="evidence" value="ECO:0007669"/>
    <property type="project" value="InterPro"/>
</dbReference>
<feature type="transmembrane region" description="Helical" evidence="13">
    <location>
        <begin position="584"/>
        <end position="605"/>
    </location>
</feature>
<keyword evidence="9 13" id="KW-0472">Membrane</keyword>
<evidence type="ECO:0000256" key="6">
    <source>
        <dbReference type="ARBA" id="ARBA00022729"/>
    </source>
</evidence>
<comment type="similarity">
    <text evidence="2">Belongs to the G-protein coupled receptor 2 family. Adhesion G-protein coupled receptor (ADGR) subfamily.</text>
</comment>
<evidence type="ECO:0000256" key="4">
    <source>
        <dbReference type="ARBA" id="ARBA00022536"/>
    </source>
</evidence>
<dbReference type="InParanoid" id="A0A3B1JAR9"/>
<dbReference type="PROSITE" id="PS50026">
    <property type="entry name" value="EGF_3"/>
    <property type="match status" value="2"/>
</dbReference>
<feature type="domain" description="G-protein coupled receptors family 2 profile 2" evidence="16">
    <location>
        <begin position="391"/>
        <end position="636"/>
    </location>
</feature>
<evidence type="ECO:0000259" key="14">
    <source>
        <dbReference type="PROSITE" id="PS50026"/>
    </source>
</evidence>
<comment type="subcellular location">
    <subcellularLocation>
        <location evidence="1">Cell membrane</location>
        <topology evidence="1">Multi-pass membrane protein</topology>
    </subcellularLocation>
</comment>
<reference evidence="17" key="3">
    <citation type="submission" date="2025-08" db="UniProtKB">
        <authorList>
            <consortium name="Ensembl"/>
        </authorList>
    </citation>
    <scope>IDENTIFICATION</scope>
</reference>
<dbReference type="SMART" id="SM00181">
    <property type="entry name" value="EGF"/>
    <property type="match status" value="2"/>
</dbReference>
<dbReference type="GO" id="GO:0005509">
    <property type="term" value="F:calcium ion binding"/>
    <property type="evidence" value="ECO:0007669"/>
    <property type="project" value="InterPro"/>
</dbReference>
<dbReference type="PROSITE" id="PS00010">
    <property type="entry name" value="ASX_HYDROXYL"/>
    <property type="match status" value="2"/>
</dbReference>
<organism evidence="17 18">
    <name type="scientific">Astyanax mexicanus</name>
    <name type="common">Blind cave fish</name>
    <name type="synonym">Astyanax fasciatus mexicanus</name>
    <dbReference type="NCBI Taxonomy" id="7994"/>
    <lineage>
        <taxon>Eukaryota</taxon>
        <taxon>Metazoa</taxon>
        <taxon>Chordata</taxon>
        <taxon>Craniata</taxon>
        <taxon>Vertebrata</taxon>
        <taxon>Euteleostomi</taxon>
        <taxon>Actinopterygii</taxon>
        <taxon>Neopterygii</taxon>
        <taxon>Teleostei</taxon>
        <taxon>Ostariophysi</taxon>
        <taxon>Characiformes</taxon>
        <taxon>Characoidei</taxon>
        <taxon>Acestrorhamphidae</taxon>
        <taxon>Acestrorhamphinae</taxon>
        <taxon>Astyanax</taxon>
    </lineage>
</organism>
<evidence type="ECO:0000313" key="18">
    <source>
        <dbReference type="Proteomes" id="UP000018467"/>
    </source>
</evidence>
<feature type="transmembrane region" description="Helical" evidence="13">
    <location>
        <begin position="436"/>
        <end position="457"/>
    </location>
</feature>
<dbReference type="STRING" id="7994.ENSAMXP00000038404"/>
<dbReference type="InterPro" id="IPR049883">
    <property type="entry name" value="NOTCH1_EGF-like"/>
</dbReference>
<feature type="transmembrane region" description="Helical" evidence="13">
    <location>
        <begin position="396"/>
        <end position="416"/>
    </location>
</feature>
<dbReference type="AlphaFoldDB" id="A0A3B1JAR9"/>
<dbReference type="Pfam" id="PF00002">
    <property type="entry name" value="7tm_2"/>
    <property type="match status" value="1"/>
</dbReference>
<dbReference type="GO" id="GO:0005886">
    <property type="term" value="C:plasma membrane"/>
    <property type="evidence" value="ECO:0007669"/>
    <property type="project" value="UniProtKB-SubCell"/>
</dbReference>
<dbReference type="GeneTree" id="ENSGT00940000161228"/>
<dbReference type="InterPro" id="IPR046338">
    <property type="entry name" value="GAIN_dom_sf"/>
</dbReference>
<dbReference type="CDD" id="cd00054">
    <property type="entry name" value="EGF_CA"/>
    <property type="match status" value="3"/>
</dbReference>
<proteinExistence type="inferred from homology"/>
<evidence type="ECO:0000256" key="7">
    <source>
        <dbReference type="ARBA" id="ARBA00022737"/>
    </source>
</evidence>
<dbReference type="PROSITE" id="PS50221">
    <property type="entry name" value="GAIN_B"/>
    <property type="match status" value="1"/>
</dbReference>
<evidence type="ECO:0000259" key="16">
    <source>
        <dbReference type="PROSITE" id="PS50261"/>
    </source>
</evidence>
<evidence type="ECO:0000256" key="10">
    <source>
        <dbReference type="ARBA" id="ARBA00023157"/>
    </source>
</evidence>
<dbReference type="InterPro" id="IPR017981">
    <property type="entry name" value="GPCR_2-like_7TM"/>
</dbReference>
<evidence type="ECO:0000256" key="5">
    <source>
        <dbReference type="ARBA" id="ARBA00022692"/>
    </source>
</evidence>
<dbReference type="Pfam" id="PF07645">
    <property type="entry name" value="EGF_CA"/>
    <property type="match status" value="3"/>
</dbReference>
<dbReference type="GO" id="GO:0007189">
    <property type="term" value="P:adenylate cyclase-activating G protein-coupled receptor signaling pathway"/>
    <property type="evidence" value="ECO:0007669"/>
    <property type="project" value="TreeGrafter"/>
</dbReference>
<keyword evidence="3" id="KW-1003">Cell membrane</keyword>
<feature type="domain" description="GAIN-B" evidence="15">
    <location>
        <begin position="210"/>
        <end position="363"/>
    </location>
</feature>
<accession>A0A3B1JAR9</accession>
<dbReference type="InterPro" id="IPR018097">
    <property type="entry name" value="EGF_Ca-bd_CS"/>
</dbReference>
<dbReference type="Gene3D" id="1.20.1070.10">
    <property type="entry name" value="Rhodopsin 7-helix transmembrane proteins"/>
    <property type="match status" value="1"/>
</dbReference>
<dbReference type="PANTHER" id="PTHR45813:SF4">
    <property type="entry name" value="ADHESION G PROTEIN-COUPLED RECEPTOR F5"/>
    <property type="match status" value="1"/>
</dbReference>
<feature type="transmembrane region" description="Helical" evidence="13">
    <location>
        <begin position="558"/>
        <end position="578"/>
    </location>
</feature>
<evidence type="ECO:0000256" key="8">
    <source>
        <dbReference type="ARBA" id="ARBA00022989"/>
    </source>
</evidence>
<keyword evidence="4 12" id="KW-0245">EGF-like domain</keyword>
<feature type="transmembrane region" description="Helical" evidence="13">
    <location>
        <begin position="513"/>
        <end position="537"/>
    </location>
</feature>
<reference evidence="17" key="4">
    <citation type="submission" date="2025-09" db="UniProtKB">
        <authorList>
            <consortium name="Ensembl"/>
        </authorList>
    </citation>
    <scope>IDENTIFICATION</scope>
</reference>
<sequence length="636" mass="69399">SWVPEVCGPNANCSNSNGSYSCTCLNGYNVTNSNQSINVNECTETSGVCGPNANCINSNGSYNCTCQNGYTVTNSNQPISITNPCTDVDECSWVPEVCGPNANCINSNGSYSCTCQNGYTVTNSNQPISINNPCTGMLVINRSTHLHALTELQTTATELYTLTELQLQNYSYTTTHTDRTTATPTHTDRTTATHLHTLTELHKLSNDSIEITTATSHLQRRNFSQSFNENVNSTQIDIPATNRSTFITAIVFTALRNVLPVRTSTMSLNDSSKAGVIINGDVAAVLVDNYINNISLTFDIQNPNGTLGNPQCVFWNFNLLDGIGGWDSTGCEVKTDVNITDQVTCECNHTTSFSILMSPFLVDNIILDYITYIGVGISIICLILNDTSYMRHVSIVNIALSLLIADVCFLIGAGIVEKGELAPVGPCSTATFFMHFFYLALFFWMLLSALLLLYRTVVVFAGMSKTKMMIIAFTVGYGAPLLIAVLTVAATAGQQGYIVERSACWLNWDKTKAFLAFVIPALTIVVINLVVLIVVLWKMLRRGVGATTQPDEKHAIVVIARCVAILTPLFGLTWGFGIGTMVSGLLGIHIIFLLLWSSKCCILFTNYNNCCMLLFQNVKCVSRWQCVYVSVCVCLL</sequence>
<keyword evidence="8 13" id="KW-1133">Transmembrane helix</keyword>
<dbReference type="InterPro" id="IPR057244">
    <property type="entry name" value="GAIN_B"/>
</dbReference>
<dbReference type="SMART" id="SM00179">
    <property type="entry name" value="EGF_CA"/>
    <property type="match status" value="3"/>
</dbReference>
<dbReference type="Ensembl" id="ENSAMXT00000056871.1">
    <property type="protein sequence ID" value="ENSAMXP00000038404.1"/>
    <property type="gene ID" value="ENSAMXG00000031005.1"/>
</dbReference>
<dbReference type="Proteomes" id="UP000018467">
    <property type="component" value="Unassembled WGS sequence"/>
</dbReference>
<evidence type="ECO:0000256" key="3">
    <source>
        <dbReference type="ARBA" id="ARBA00022475"/>
    </source>
</evidence>
<dbReference type="PROSITE" id="PS01187">
    <property type="entry name" value="EGF_CA"/>
    <property type="match status" value="1"/>
</dbReference>
<dbReference type="Gene3D" id="2.60.220.50">
    <property type="match status" value="1"/>
</dbReference>
<evidence type="ECO:0008006" key="19">
    <source>
        <dbReference type="Google" id="ProtNLM"/>
    </source>
</evidence>
<protein>
    <recommendedName>
        <fullName evidence="19">Adhesion G protein-coupled receptor F7</fullName>
    </recommendedName>
</protein>
<keyword evidence="18" id="KW-1185">Reference proteome</keyword>
<keyword evidence="6" id="KW-0732">Signal</keyword>
<name>A0A3B1JAR9_ASTMX</name>
<keyword evidence="7" id="KW-0677">Repeat</keyword>
<dbReference type="InterPro" id="IPR000152">
    <property type="entry name" value="EGF-type_Asp/Asn_hydroxyl_site"/>
</dbReference>
<evidence type="ECO:0000256" key="2">
    <source>
        <dbReference type="ARBA" id="ARBA00007343"/>
    </source>
</evidence>
<feature type="domain" description="EGF-like" evidence="14">
    <location>
        <begin position="38"/>
        <end position="76"/>
    </location>
</feature>
<dbReference type="FunFam" id="1.20.1070.10:FF:000058">
    <property type="entry name" value="Adhesion G protein-coupled receptor F5"/>
    <property type="match status" value="1"/>
</dbReference>
<dbReference type="FunFam" id="2.10.25.10:FF:000038">
    <property type="entry name" value="Fibrillin 2"/>
    <property type="match status" value="1"/>
</dbReference>
<evidence type="ECO:0000256" key="13">
    <source>
        <dbReference type="SAM" id="Phobius"/>
    </source>
</evidence>
<evidence type="ECO:0000256" key="11">
    <source>
        <dbReference type="ARBA" id="ARBA00023180"/>
    </source>
</evidence>
<evidence type="ECO:0000256" key="1">
    <source>
        <dbReference type="ARBA" id="ARBA00004651"/>
    </source>
</evidence>
<comment type="caution">
    <text evidence="12">Lacks conserved residue(s) required for the propagation of feature annotation.</text>
</comment>
<keyword evidence="11" id="KW-0325">Glycoprotein</keyword>
<dbReference type="Pfam" id="PF01825">
    <property type="entry name" value="GPS"/>
    <property type="match status" value="1"/>
</dbReference>
<dbReference type="PROSITE" id="PS50261">
    <property type="entry name" value="G_PROTEIN_RECEP_F2_4"/>
    <property type="match status" value="1"/>
</dbReference>
<dbReference type="InterPro" id="IPR000832">
    <property type="entry name" value="GPCR_2_secretin-like"/>
</dbReference>
<dbReference type="InterPro" id="IPR051587">
    <property type="entry name" value="Adhesion_GPCR"/>
</dbReference>
<dbReference type="InterPro" id="IPR000742">
    <property type="entry name" value="EGF"/>
</dbReference>
<feature type="transmembrane region" description="Helical" evidence="13">
    <location>
        <begin position="469"/>
        <end position="493"/>
    </location>
</feature>
<dbReference type="Gene3D" id="2.10.25.10">
    <property type="entry name" value="Laminin"/>
    <property type="match status" value="3"/>
</dbReference>
<evidence type="ECO:0000313" key="17">
    <source>
        <dbReference type="Ensembl" id="ENSAMXP00000038404.1"/>
    </source>
</evidence>
<reference evidence="18" key="1">
    <citation type="submission" date="2013-03" db="EMBL/GenBank/DDBJ databases">
        <authorList>
            <person name="Jeffery W."/>
            <person name="Warren W."/>
            <person name="Wilson R.K."/>
        </authorList>
    </citation>
    <scope>NUCLEOTIDE SEQUENCE</scope>
    <source>
        <strain evidence="18">female</strain>
    </source>
</reference>